<dbReference type="InterPro" id="IPR045089">
    <property type="entry name" value="PGGT1B-like"/>
</dbReference>
<dbReference type="AlphaFoldDB" id="A0A9W6SZ14"/>
<proteinExistence type="inferred from homology"/>
<dbReference type="Gene3D" id="1.50.10.20">
    <property type="match status" value="1"/>
</dbReference>
<dbReference type="GO" id="GO:0005953">
    <property type="term" value="C:CAAX-protein geranylgeranyltransferase complex"/>
    <property type="evidence" value="ECO:0007669"/>
    <property type="project" value="TreeGrafter"/>
</dbReference>
<gene>
    <name evidence="9" type="ORF">Cboi02_000280800</name>
</gene>
<keyword evidence="4" id="KW-0808">Transferase</keyword>
<comment type="cofactor">
    <cofactor evidence="1">
        <name>Zn(2+)</name>
        <dbReference type="ChEBI" id="CHEBI:29105"/>
    </cofactor>
</comment>
<dbReference type="SUPFAM" id="SSF48239">
    <property type="entry name" value="Terpenoid cyclases/Protein prenyltransferases"/>
    <property type="match status" value="1"/>
</dbReference>
<feature type="domain" description="Prenyltransferase alpha-alpha toroid" evidence="8">
    <location>
        <begin position="8"/>
        <end position="381"/>
    </location>
</feature>
<organism evidence="9 10">
    <name type="scientific">Candida boidinii</name>
    <name type="common">Yeast</name>
    <dbReference type="NCBI Taxonomy" id="5477"/>
    <lineage>
        <taxon>Eukaryota</taxon>
        <taxon>Fungi</taxon>
        <taxon>Dikarya</taxon>
        <taxon>Ascomycota</taxon>
        <taxon>Saccharomycotina</taxon>
        <taxon>Pichiomycetes</taxon>
        <taxon>Pichiales</taxon>
        <taxon>Pichiaceae</taxon>
        <taxon>Ogataea</taxon>
        <taxon>Ogataea/Candida clade</taxon>
    </lineage>
</organism>
<dbReference type="InterPro" id="IPR001330">
    <property type="entry name" value="Prenyltrans"/>
</dbReference>
<sequence>MKMQTGQFYRDKHIKYFNRCLGVLPSKYESEDSNKLALIYFSLAGLDLLGGLEQIPQTTKNEYKEWVYMHYISTKEGFRGSAIYDLHDHDQNANNIGDGNNDVDDDNSYDKPNLAATCFALQILIILKDENLVKRIDRYKILNYLVRCQLDDGSFAPGLDIDGYPFGENDLRYCMIGATIRFLLGFSNGVKPHDDYQDINVLKFQEYIKSIQSYDGGFGIFKMSESHAGICFCGLSALVLSDYNNSTEEKSIEKVDVEKLTRFLVFRQVSSDDDNDGGFNGRLNKDSDTCYCFWVTSSLFLIKRQNLIDFDQLSKFLINHTQNKIMGGFNKSTDPDDTPDPLHSFLGLAALSLISNDESNMRGKNPFLSGLNLNLKKIDPKVVISKESYDFAINLKWK</sequence>
<evidence type="ECO:0000256" key="1">
    <source>
        <dbReference type="ARBA" id="ARBA00001947"/>
    </source>
</evidence>
<dbReference type="EMBL" id="BSXN01000884">
    <property type="protein sequence ID" value="GME70346.1"/>
    <property type="molecule type" value="Genomic_DNA"/>
</dbReference>
<evidence type="ECO:0000256" key="5">
    <source>
        <dbReference type="ARBA" id="ARBA00022723"/>
    </source>
</evidence>
<dbReference type="GO" id="GO:0004662">
    <property type="term" value="F:CAAX-protein geranylgeranyltransferase activity"/>
    <property type="evidence" value="ECO:0007669"/>
    <property type="project" value="TreeGrafter"/>
</dbReference>
<dbReference type="Proteomes" id="UP001165120">
    <property type="component" value="Unassembled WGS sequence"/>
</dbReference>
<keyword evidence="3" id="KW-0637">Prenyltransferase</keyword>
<dbReference type="Pfam" id="PF00432">
    <property type="entry name" value="Prenyltrans"/>
    <property type="match status" value="1"/>
</dbReference>
<protein>
    <submittedName>
        <fullName evidence="9">Unnamed protein product</fullName>
    </submittedName>
</protein>
<dbReference type="PANTHER" id="PTHR11774">
    <property type="entry name" value="GERANYLGERANYL TRANSFERASE TYPE BETA SUBUNIT"/>
    <property type="match status" value="1"/>
</dbReference>
<accession>A0A9W6SZ14</accession>
<dbReference type="PANTHER" id="PTHR11774:SF4">
    <property type="entry name" value="GERANYLGERANYL TRANSFERASE TYPE-1 SUBUNIT BETA"/>
    <property type="match status" value="1"/>
</dbReference>
<name>A0A9W6SZ14_CANBO</name>
<evidence type="ECO:0000256" key="6">
    <source>
        <dbReference type="ARBA" id="ARBA00022737"/>
    </source>
</evidence>
<keyword evidence="10" id="KW-1185">Reference proteome</keyword>
<dbReference type="InterPro" id="IPR008930">
    <property type="entry name" value="Terpenoid_cyclase/PrenylTrfase"/>
</dbReference>
<evidence type="ECO:0000256" key="3">
    <source>
        <dbReference type="ARBA" id="ARBA00022602"/>
    </source>
</evidence>
<keyword evidence="5" id="KW-0479">Metal-binding</keyword>
<comment type="caution">
    <text evidence="9">The sequence shown here is derived from an EMBL/GenBank/DDBJ whole genome shotgun (WGS) entry which is preliminary data.</text>
</comment>
<keyword evidence="6" id="KW-0677">Repeat</keyword>
<evidence type="ECO:0000256" key="7">
    <source>
        <dbReference type="ARBA" id="ARBA00022833"/>
    </source>
</evidence>
<evidence type="ECO:0000259" key="8">
    <source>
        <dbReference type="Pfam" id="PF00432"/>
    </source>
</evidence>
<reference evidence="9" key="1">
    <citation type="submission" date="2023-04" db="EMBL/GenBank/DDBJ databases">
        <title>Candida boidinii NBRC 10035.</title>
        <authorList>
            <person name="Ichikawa N."/>
            <person name="Sato H."/>
            <person name="Tonouchi N."/>
        </authorList>
    </citation>
    <scope>NUCLEOTIDE SEQUENCE</scope>
    <source>
        <strain evidence="9">NBRC 10035</strain>
    </source>
</reference>
<evidence type="ECO:0000256" key="2">
    <source>
        <dbReference type="ARBA" id="ARBA00010497"/>
    </source>
</evidence>
<evidence type="ECO:0000313" key="10">
    <source>
        <dbReference type="Proteomes" id="UP001165120"/>
    </source>
</evidence>
<comment type="similarity">
    <text evidence="2">Belongs to the protein prenyltransferase subunit beta family.</text>
</comment>
<keyword evidence="7" id="KW-0862">Zinc</keyword>
<evidence type="ECO:0000313" key="9">
    <source>
        <dbReference type="EMBL" id="GME70346.1"/>
    </source>
</evidence>
<dbReference type="GO" id="GO:0046872">
    <property type="term" value="F:metal ion binding"/>
    <property type="evidence" value="ECO:0007669"/>
    <property type="project" value="UniProtKB-KW"/>
</dbReference>
<evidence type="ECO:0000256" key="4">
    <source>
        <dbReference type="ARBA" id="ARBA00022679"/>
    </source>
</evidence>